<gene>
    <name evidence="1" type="ORF">EFB08_05290</name>
</gene>
<organism evidence="1 2">
    <name type="scientific">Rufibacter latericius</name>
    <dbReference type="NCBI Taxonomy" id="2487040"/>
    <lineage>
        <taxon>Bacteria</taxon>
        <taxon>Pseudomonadati</taxon>
        <taxon>Bacteroidota</taxon>
        <taxon>Cytophagia</taxon>
        <taxon>Cytophagales</taxon>
        <taxon>Hymenobacteraceae</taxon>
        <taxon>Rufibacter</taxon>
    </lineage>
</organism>
<accession>A0A3M9N0K1</accession>
<keyword evidence="2" id="KW-1185">Reference proteome</keyword>
<dbReference type="Proteomes" id="UP000272117">
    <property type="component" value="Unassembled WGS sequence"/>
</dbReference>
<evidence type="ECO:0000313" key="2">
    <source>
        <dbReference type="Proteomes" id="UP000272117"/>
    </source>
</evidence>
<name>A0A3M9N0K1_9BACT</name>
<protein>
    <submittedName>
        <fullName evidence="1">Uncharacterized protein</fullName>
    </submittedName>
</protein>
<dbReference type="AlphaFoldDB" id="A0A3M9N0K1"/>
<sequence>MPHFYFFAPQPQVEAKIIYISMSCTTTAVFSPVLENQCLFSKLDIPFRKKAVDKKRPHTLSTFRFPFPKVKKVHG</sequence>
<reference evidence="1 2" key="1">
    <citation type="submission" date="2018-11" db="EMBL/GenBank/DDBJ databases">
        <title>Rufibacter latericius sp. nov., isolated from water in Baiyang Lake.</title>
        <authorList>
            <person name="Yang Y."/>
        </authorList>
    </citation>
    <scope>NUCLEOTIDE SEQUENCE [LARGE SCALE GENOMIC DNA]</scope>
    <source>
        <strain evidence="1 2">R-22-1c-1</strain>
    </source>
</reference>
<evidence type="ECO:0000313" key="1">
    <source>
        <dbReference type="EMBL" id="RNI30663.1"/>
    </source>
</evidence>
<comment type="caution">
    <text evidence="1">The sequence shown here is derived from an EMBL/GenBank/DDBJ whole genome shotgun (WGS) entry which is preliminary data.</text>
</comment>
<dbReference type="EMBL" id="RJJD01000002">
    <property type="protein sequence ID" value="RNI30663.1"/>
    <property type="molecule type" value="Genomic_DNA"/>
</dbReference>
<proteinExistence type="predicted"/>